<feature type="region of interest" description="Disordered" evidence="1">
    <location>
        <begin position="25"/>
        <end position="54"/>
    </location>
</feature>
<sequence>MREISRRMAFAYIAGSAAGLLAACSSPERPEAGRSSPTPTPTATDATAGVPTSLGGAQEIGAAAAFGPTGAHWPTRTPRGTDAFDVVAEAECSWPDIRRAIAFVDEKARGGTGVVLVRPGTLPGSGAGSSSRPVLEVVGSAGRAHRILVAPRDGVGTVAFGESIRIDRVLGVAFVGFWTYPYSVALTGVQDFAWAWSKGQAFNVTSGRTGEANDVELVECVTPDALVTDSDAWAFRAAGNAYSGIQVVGCYIAPSYKPAGSQAHCDTLQLSGDRPQARITLTDTALFASTNAGFIPSGLASEVLFDHSLLVGGDRMLQRYALPAGANAFTSGYPAAVNGSGTTGVLSARDSLFIGGVKGAWATVENSSVSDRAGTVAASGGFRSDPSLASIDAAWLERMAPTPTDDRLRAIWGA</sequence>
<dbReference type="Proteomes" id="UP000543598">
    <property type="component" value="Unassembled WGS sequence"/>
</dbReference>
<evidence type="ECO:0000313" key="3">
    <source>
        <dbReference type="EMBL" id="NNH04412.1"/>
    </source>
</evidence>
<dbReference type="EMBL" id="JABEMB010000015">
    <property type="protein sequence ID" value="NNH04412.1"/>
    <property type="molecule type" value="Genomic_DNA"/>
</dbReference>
<proteinExistence type="predicted"/>
<dbReference type="RefSeq" id="WP_167036878.1">
    <property type="nucleotide sequence ID" value="NZ_BAAANA010000001.1"/>
</dbReference>
<dbReference type="AlphaFoldDB" id="A0A7Y2M1G4"/>
<feature type="signal peptide" evidence="2">
    <location>
        <begin position="1"/>
        <end position="22"/>
    </location>
</feature>
<keyword evidence="4" id="KW-1185">Reference proteome</keyword>
<organism evidence="3 4">
    <name type="scientific">Microbacterium ulmi</name>
    <dbReference type="NCBI Taxonomy" id="179095"/>
    <lineage>
        <taxon>Bacteria</taxon>
        <taxon>Bacillati</taxon>
        <taxon>Actinomycetota</taxon>
        <taxon>Actinomycetes</taxon>
        <taxon>Micrococcales</taxon>
        <taxon>Microbacteriaceae</taxon>
        <taxon>Microbacterium</taxon>
    </lineage>
</organism>
<protein>
    <submittedName>
        <fullName evidence="3">Uncharacterized protein</fullName>
    </submittedName>
</protein>
<accession>A0A7Y2M1G4</accession>
<feature type="compositionally biased region" description="Low complexity" evidence="1">
    <location>
        <begin position="41"/>
        <end position="52"/>
    </location>
</feature>
<evidence type="ECO:0000313" key="4">
    <source>
        <dbReference type="Proteomes" id="UP000543598"/>
    </source>
</evidence>
<dbReference type="PROSITE" id="PS51257">
    <property type="entry name" value="PROKAR_LIPOPROTEIN"/>
    <property type="match status" value="1"/>
</dbReference>
<comment type="caution">
    <text evidence="3">The sequence shown here is derived from an EMBL/GenBank/DDBJ whole genome shotgun (WGS) entry which is preliminary data.</text>
</comment>
<keyword evidence="2" id="KW-0732">Signal</keyword>
<reference evidence="3 4" key="1">
    <citation type="submission" date="2020-05" db="EMBL/GenBank/DDBJ databases">
        <title>MicrobeNet Type strains.</title>
        <authorList>
            <person name="Nicholson A.C."/>
        </authorList>
    </citation>
    <scope>NUCLEOTIDE SEQUENCE [LARGE SCALE GENOMIC DNA]</scope>
    <source>
        <strain evidence="3 4">JCM 14282</strain>
    </source>
</reference>
<gene>
    <name evidence="3" type="ORF">HLA99_11200</name>
</gene>
<evidence type="ECO:0000256" key="2">
    <source>
        <dbReference type="SAM" id="SignalP"/>
    </source>
</evidence>
<name>A0A7Y2M1G4_9MICO</name>
<evidence type="ECO:0000256" key="1">
    <source>
        <dbReference type="SAM" id="MobiDB-lite"/>
    </source>
</evidence>
<feature type="chain" id="PRO_5039716670" evidence="2">
    <location>
        <begin position="23"/>
        <end position="414"/>
    </location>
</feature>